<dbReference type="AlphaFoldDB" id="A0A2P5FXR1"/>
<dbReference type="Proteomes" id="UP000237000">
    <property type="component" value="Unassembled WGS sequence"/>
</dbReference>
<organism evidence="2 3">
    <name type="scientific">Trema orientale</name>
    <name type="common">Charcoal tree</name>
    <name type="synonym">Celtis orientalis</name>
    <dbReference type="NCBI Taxonomy" id="63057"/>
    <lineage>
        <taxon>Eukaryota</taxon>
        <taxon>Viridiplantae</taxon>
        <taxon>Streptophyta</taxon>
        <taxon>Embryophyta</taxon>
        <taxon>Tracheophyta</taxon>
        <taxon>Spermatophyta</taxon>
        <taxon>Magnoliopsida</taxon>
        <taxon>eudicotyledons</taxon>
        <taxon>Gunneridae</taxon>
        <taxon>Pentapetalae</taxon>
        <taxon>rosids</taxon>
        <taxon>fabids</taxon>
        <taxon>Rosales</taxon>
        <taxon>Cannabaceae</taxon>
        <taxon>Trema</taxon>
    </lineage>
</organism>
<evidence type="ECO:0000313" key="2">
    <source>
        <dbReference type="EMBL" id="POO02537.1"/>
    </source>
</evidence>
<dbReference type="InParanoid" id="A0A2P5FXR1"/>
<feature type="compositionally biased region" description="Basic and acidic residues" evidence="1">
    <location>
        <begin position="71"/>
        <end position="83"/>
    </location>
</feature>
<feature type="compositionally biased region" description="Basic and acidic residues" evidence="1">
    <location>
        <begin position="91"/>
        <end position="101"/>
    </location>
</feature>
<name>A0A2P5FXR1_TREOI</name>
<dbReference type="OrthoDB" id="787091at2759"/>
<gene>
    <name evidence="2" type="ORF">TorRG33x02_015210</name>
</gene>
<keyword evidence="3" id="KW-1185">Reference proteome</keyword>
<reference evidence="3" key="1">
    <citation type="submission" date="2016-06" db="EMBL/GenBank/DDBJ databases">
        <title>Parallel loss of symbiosis genes in relatives of nitrogen-fixing non-legume Parasponia.</title>
        <authorList>
            <person name="Van Velzen R."/>
            <person name="Holmer R."/>
            <person name="Bu F."/>
            <person name="Rutten L."/>
            <person name="Van Zeijl A."/>
            <person name="Liu W."/>
            <person name="Santuari L."/>
            <person name="Cao Q."/>
            <person name="Sharma T."/>
            <person name="Shen D."/>
            <person name="Roswanjaya Y."/>
            <person name="Wardhani T."/>
            <person name="Kalhor M.S."/>
            <person name="Jansen J."/>
            <person name="Van den Hoogen J."/>
            <person name="Gungor B."/>
            <person name="Hartog M."/>
            <person name="Hontelez J."/>
            <person name="Verver J."/>
            <person name="Yang W.-C."/>
            <person name="Schijlen E."/>
            <person name="Repin R."/>
            <person name="Schilthuizen M."/>
            <person name="Schranz E."/>
            <person name="Heidstra R."/>
            <person name="Miyata K."/>
            <person name="Fedorova E."/>
            <person name="Kohlen W."/>
            <person name="Bisseling T."/>
            <person name="Smit S."/>
            <person name="Geurts R."/>
        </authorList>
    </citation>
    <scope>NUCLEOTIDE SEQUENCE [LARGE SCALE GENOMIC DNA]</scope>
    <source>
        <strain evidence="3">cv. RG33-2</strain>
    </source>
</reference>
<feature type="region of interest" description="Disordered" evidence="1">
    <location>
        <begin position="66"/>
        <end position="101"/>
    </location>
</feature>
<dbReference type="EMBL" id="JXTC01000004">
    <property type="protein sequence ID" value="POO02537.1"/>
    <property type="molecule type" value="Genomic_DNA"/>
</dbReference>
<protein>
    <submittedName>
        <fullName evidence="2">Uncharacterized protein</fullName>
    </submittedName>
</protein>
<evidence type="ECO:0000256" key="1">
    <source>
        <dbReference type="SAM" id="MobiDB-lite"/>
    </source>
</evidence>
<comment type="caution">
    <text evidence="2">The sequence shown here is derived from an EMBL/GenBank/DDBJ whole genome shotgun (WGS) entry which is preliminary data.</text>
</comment>
<proteinExistence type="predicted"/>
<evidence type="ECO:0000313" key="3">
    <source>
        <dbReference type="Proteomes" id="UP000237000"/>
    </source>
</evidence>
<accession>A0A2P5FXR1</accession>
<sequence>MLMSEAISSECSRVTSYERLSESMRLDNEYVPSRSSSRSSITTSTRKNRAYWGILTKVLSFTQVGTKQRTKQIDDRKKNETTKRRSTWLPDPERRWPVQGW</sequence>